<dbReference type="AlphaFoldDB" id="A0A2C9W5D7"/>
<evidence type="ECO:0000313" key="1">
    <source>
        <dbReference type="EMBL" id="OAY54422.1"/>
    </source>
</evidence>
<name>A0A2C9W5D7_MANES</name>
<gene>
    <name evidence="1" type="ORF">MANES_03G073400v8</name>
</gene>
<keyword evidence="2" id="KW-1185">Reference proteome</keyword>
<dbReference type="EMBL" id="CM004389">
    <property type="protein sequence ID" value="OAY54422.1"/>
    <property type="molecule type" value="Genomic_DNA"/>
</dbReference>
<dbReference type="OMA" id="NFDSTGC"/>
<dbReference type="Gramene" id="Manes.03G073400.1.v8.1">
    <property type="protein sequence ID" value="Manes.03G073400.1.v8.1.CDS.1"/>
    <property type="gene ID" value="Manes.03G073400.v8.1"/>
</dbReference>
<proteinExistence type="predicted"/>
<dbReference type="PANTHER" id="PTHR33168">
    <property type="entry name" value="STRESS INDUCED PROTEIN-RELATED"/>
    <property type="match status" value="1"/>
</dbReference>
<accession>A0A2C9W5D7</accession>
<protein>
    <submittedName>
        <fullName evidence="1">Uncharacterized protein</fullName>
    </submittedName>
</protein>
<reference evidence="2" key="1">
    <citation type="journal article" date="2016" name="Nat. Biotechnol.">
        <title>Sequencing wild and cultivated cassava and related species reveals extensive interspecific hybridization and genetic diversity.</title>
        <authorList>
            <person name="Bredeson J.V."/>
            <person name="Lyons J.B."/>
            <person name="Prochnik S.E."/>
            <person name="Wu G.A."/>
            <person name="Ha C.M."/>
            <person name="Edsinger-Gonzales E."/>
            <person name="Grimwood J."/>
            <person name="Schmutz J."/>
            <person name="Rabbi I.Y."/>
            <person name="Egesi C."/>
            <person name="Nauluvula P."/>
            <person name="Lebot V."/>
            <person name="Ndunguru J."/>
            <person name="Mkamilo G."/>
            <person name="Bart R.S."/>
            <person name="Setter T.L."/>
            <person name="Gleadow R.M."/>
            <person name="Kulakow P."/>
            <person name="Ferguson M.E."/>
            <person name="Rounsley S."/>
            <person name="Rokhsar D.S."/>
        </authorList>
    </citation>
    <scope>NUCLEOTIDE SEQUENCE [LARGE SCALE GENOMIC DNA]</scope>
    <source>
        <strain evidence="2">cv. AM560-2</strain>
    </source>
</reference>
<comment type="caution">
    <text evidence="1">The sequence shown here is derived from an EMBL/GenBank/DDBJ whole genome shotgun (WGS) entry which is preliminary data.</text>
</comment>
<dbReference type="Proteomes" id="UP000091857">
    <property type="component" value="Chromosome 3"/>
</dbReference>
<evidence type="ECO:0000313" key="2">
    <source>
        <dbReference type="Proteomes" id="UP000091857"/>
    </source>
</evidence>
<organism evidence="1 2">
    <name type="scientific">Manihot esculenta</name>
    <name type="common">Cassava</name>
    <name type="synonym">Jatropha manihot</name>
    <dbReference type="NCBI Taxonomy" id="3983"/>
    <lineage>
        <taxon>Eukaryota</taxon>
        <taxon>Viridiplantae</taxon>
        <taxon>Streptophyta</taxon>
        <taxon>Embryophyta</taxon>
        <taxon>Tracheophyta</taxon>
        <taxon>Spermatophyta</taxon>
        <taxon>Magnoliopsida</taxon>
        <taxon>eudicotyledons</taxon>
        <taxon>Gunneridae</taxon>
        <taxon>Pentapetalae</taxon>
        <taxon>rosids</taxon>
        <taxon>fabids</taxon>
        <taxon>Malpighiales</taxon>
        <taxon>Euphorbiaceae</taxon>
        <taxon>Crotonoideae</taxon>
        <taxon>Manihoteae</taxon>
        <taxon>Manihot</taxon>
    </lineage>
</organism>
<sequence length="122" mass="13651">MWLLWLPKCTSTTTKTSEGVTSTASITTMVDKSRQECCCGSLQKMLKKLKKQVKMLRATSASKQSSFQCRYDPLSYSLNFDTSGYGSLEKDQDYYQFCAFSSRFVGNPRASLQRLTAAAASH</sequence>